<organism evidence="1 2">
    <name type="scientific">Phytophthora citrophthora</name>
    <dbReference type="NCBI Taxonomy" id="4793"/>
    <lineage>
        <taxon>Eukaryota</taxon>
        <taxon>Sar</taxon>
        <taxon>Stramenopiles</taxon>
        <taxon>Oomycota</taxon>
        <taxon>Peronosporomycetes</taxon>
        <taxon>Peronosporales</taxon>
        <taxon>Peronosporaceae</taxon>
        <taxon>Phytophthora</taxon>
    </lineage>
</organism>
<dbReference type="AlphaFoldDB" id="A0AAD9GJ93"/>
<dbReference type="Proteomes" id="UP001259832">
    <property type="component" value="Unassembled WGS sequence"/>
</dbReference>
<keyword evidence="2" id="KW-1185">Reference proteome</keyword>
<gene>
    <name evidence="1" type="ORF">P3T76_008772</name>
</gene>
<dbReference type="EMBL" id="JASMQC010000016">
    <property type="protein sequence ID" value="KAK1939388.1"/>
    <property type="molecule type" value="Genomic_DNA"/>
</dbReference>
<name>A0AAD9GJ93_9STRA</name>
<sequence>MEARITERDCSAITDVQLPRDNPEAVQSGDQRNWRTWSWKDGKIGHAVPRGWEFPARTNVKVLWNMWHFGDQDTGIRPYRLLSEQHDIMPQHRMRHTRARTVMEYLENLALGAQLLPAGLIRISKLQIPMADKVFDIVFAAALSQLYSEAPKRAEDLSCGTLYNRLCQYRKNSRNK</sequence>
<reference evidence="1" key="1">
    <citation type="submission" date="2023-08" db="EMBL/GenBank/DDBJ databases">
        <title>Reference Genome Resource for the Citrus Pathogen Phytophthora citrophthora.</title>
        <authorList>
            <person name="Moller H."/>
            <person name="Coetzee B."/>
            <person name="Rose L.J."/>
            <person name="Van Niekerk J.M."/>
        </authorList>
    </citation>
    <scope>NUCLEOTIDE SEQUENCE</scope>
    <source>
        <strain evidence="1">STE-U-9442</strain>
    </source>
</reference>
<evidence type="ECO:0000313" key="2">
    <source>
        <dbReference type="Proteomes" id="UP001259832"/>
    </source>
</evidence>
<protein>
    <submittedName>
        <fullName evidence="1">Uncharacterized protein</fullName>
    </submittedName>
</protein>
<accession>A0AAD9GJ93</accession>
<comment type="caution">
    <text evidence="1">The sequence shown here is derived from an EMBL/GenBank/DDBJ whole genome shotgun (WGS) entry which is preliminary data.</text>
</comment>
<evidence type="ECO:0000313" key="1">
    <source>
        <dbReference type="EMBL" id="KAK1939388.1"/>
    </source>
</evidence>
<proteinExistence type="predicted"/>